<name>A0A512P8Y7_9CELL</name>
<dbReference type="NCBIfam" id="NF005927">
    <property type="entry name" value="PRK07942.1"/>
    <property type="match status" value="1"/>
</dbReference>
<dbReference type="GO" id="GO:0005829">
    <property type="term" value="C:cytosol"/>
    <property type="evidence" value="ECO:0007669"/>
    <property type="project" value="TreeGrafter"/>
</dbReference>
<dbReference type="PANTHER" id="PTHR30231">
    <property type="entry name" value="DNA POLYMERASE III SUBUNIT EPSILON"/>
    <property type="match status" value="1"/>
</dbReference>
<evidence type="ECO:0000256" key="2">
    <source>
        <dbReference type="ARBA" id="ARBA00022801"/>
    </source>
</evidence>
<comment type="caution">
    <text evidence="5">The sequence shown here is derived from an EMBL/GenBank/DDBJ whole genome shotgun (WGS) entry which is preliminary data.</text>
</comment>
<keyword evidence="2" id="KW-0378">Hydrolase</keyword>
<dbReference type="InterPro" id="IPR036397">
    <property type="entry name" value="RNaseH_sf"/>
</dbReference>
<dbReference type="SUPFAM" id="SSF53098">
    <property type="entry name" value="Ribonuclease H-like"/>
    <property type="match status" value="1"/>
</dbReference>
<accession>A0A512P8Y7</accession>
<feature type="domain" description="Exonuclease" evidence="4">
    <location>
        <begin position="7"/>
        <end position="187"/>
    </location>
</feature>
<evidence type="ECO:0000259" key="4">
    <source>
        <dbReference type="SMART" id="SM00479"/>
    </source>
</evidence>
<dbReference type="SMART" id="SM00479">
    <property type="entry name" value="EXOIII"/>
    <property type="match status" value="1"/>
</dbReference>
<evidence type="ECO:0000313" key="6">
    <source>
        <dbReference type="Proteomes" id="UP000321798"/>
    </source>
</evidence>
<dbReference type="AlphaFoldDB" id="A0A512P8Y7"/>
<dbReference type="CDD" id="cd06127">
    <property type="entry name" value="DEDDh"/>
    <property type="match status" value="1"/>
</dbReference>
<dbReference type="GO" id="GO:0008408">
    <property type="term" value="F:3'-5' exonuclease activity"/>
    <property type="evidence" value="ECO:0007669"/>
    <property type="project" value="TreeGrafter"/>
</dbReference>
<dbReference type="Proteomes" id="UP000321798">
    <property type="component" value="Unassembled WGS sequence"/>
</dbReference>
<keyword evidence="1" id="KW-0540">Nuclease</keyword>
<evidence type="ECO:0000256" key="3">
    <source>
        <dbReference type="ARBA" id="ARBA00022839"/>
    </source>
</evidence>
<protein>
    <submittedName>
        <fullName evidence="5">DNA polymerase III subunit epsilon</fullName>
    </submittedName>
</protein>
<proteinExistence type="predicted"/>
<evidence type="ECO:0000313" key="5">
    <source>
        <dbReference type="EMBL" id="GEP67665.1"/>
    </source>
</evidence>
<dbReference type="InterPro" id="IPR012337">
    <property type="entry name" value="RNaseH-like_sf"/>
</dbReference>
<dbReference type="InterPro" id="IPR013520">
    <property type="entry name" value="Ribonucl_H"/>
</dbReference>
<keyword evidence="6" id="KW-1185">Reference proteome</keyword>
<reference evidence="5 6" key="1">
    <citation type="submission" date="2019-07" db="EMBL/GenBank/DDBJ databases">
        <title>Whole genome shotgun sequence of Cellulomonas soli NBRC 109434.</title>
        <authorList>
            <person name="Hosoyama A."/>
            <person name="Uohara A."/>
            <person name="Ohji S."/>
            <person name="Ichikawa N."/>
        </authorList>
    </citation>
    <scope>NUCLEOTIDE SEQUENCE [LARGE SCALE GENOMIC DNA]</scope>
    <source>
        <strain evidence="5 6">NBRC 109434</strain>
    </source>
</reference>
<evidence type="ECO:0000256" key="1">
    <source>
        <dbReference type="ARBA" id="ARBA00022722"/>
    </source>
</evidence>
<keyword evidence="3" id="KW-0269">Exonuclease</keyword>
<dbReference type="RefSeq" id="WP_146951413.1">
    <property type="nucleotide sequence ID" value="NZ_BAABBJ010000005.1"/>
</dbReference>
<dbReference type="GO" id="GO:0003676">
    <property type="term" value="F:nucleic acid binding"/>
    <property type="evidence" value="ECO:0007669"/>
    <property type="project" value="InterPro"/>
</dbReference>
<sequence length="239" mass="25926">MSWNDGPLLGFDTETTGVDVDTDRIVTAALVRRDAAGTHVRTWLIDPGVEIPAGASAIHGISTEHAREHGLAPAPALEEIAATLAEAFRSLTPVVAYNAVFDLRLLDAELRRHGLPTLPDRLGGEPRPVVDPLVLDRAEDPYRKGPRKLVDLCGLYGVVEQGSLHSADVDVVATLDVLERIVARFPHLSALDHDALHEHQVGAHRTWAENFNAWRAGKGLEGPGAETVWPVREPVGTLW</sequence>
<organism evidence="5 6">
    <name type="scientific">Cellulomonas soli</name>
    <dbReference type="NCBI Taxonomy" id="931535"/>
    <lineage>
        <taxon>Bacteria</taxon>
        <taxon>Bacillati</taxon>
        <taxon>Actinomycetota</taxon>
        <taxon>Actinomycetes</taxon>
        <taxon>Micrococcales</taxon>
        <taxon>Cellulomonadaceae</taxon>
        <taxon>Cellulomonas</taxon>
    </lineage>
</organism>
<dbReference type="Gene3D" id="3.30.420.10">
    <property type="entry name" value="Ribonuclease H-like superfamily/Ribonuclease H"/>
    <property type="match status" value="1"/>
</dbReference>
<dbReference type="EMBL" id="BKAL01000001">
    <property type="protein sequence ID" value="GEP67665.1"/>
    <property type="molecule type" value="Genomic_DNA"/>
</dbReference>
<dbReference type="PANTHER" id="PTHR30231:SF4">
    <property type="entry name" value="PROTEIN NEN2"/>
    <property type="match status" value="1"/>
</dbReference>
<dbReference type="OrthoDB" id="9791657at2"/>
<gene>
    <name evidence="5" type="ORF">CSO01_03800</name>
</gene>
<dbReference type="Pfam" id="PF00929">
    <property type="entry name" value="RNase_T"/>
    <property type="match status" value="1"/>
</dbReference>